<gene>
    <name evidence="1" type="ORF">HK097_001897</name>
</gene>
<dbReference type="Proteomes" id="UP001212841">
    <property type="component" value="Unassembled WGS sequence"/>
</dbReference>
<feature type="non-terminal residue" evidence="1">
    <location>
        <position position="340"/>
    </location>
</feature>
<dbReference type="EMBL" id="JADGJD010001391">
    <property type="protein sequence ID" value="KAJ3042834.1"/>
    <property type="molecule type" value="Genomic_DNA"/>
</dbReference>
<comment type="caution">
    <text evidence="1">The sequence shown here is derived from an EMBL/GenBank/DDBJ whole genome shotgun (WGS) entry which is preliminary data.</text>
</comment>
<accession>A0AAD5S6Q3</accession>
<keyword evidence="2" id="KW-1185">Reference proteome</keyword>
<sequence length="340" mass="36231">MKRRTAATLPTPRPKRQATLAARASVSLSSATSTITPTSTTVSTTTSSISVSQSTIVPVITPFQARYLRILNAGLINAPIQTNLPSAAQTIASSLVGVQAQEPTSGFLSIFKRIPQSLGGASKPLSPPPTPSPSLLPATLTTLQSLLTANPPTLIRIWGQRGTLHLYNPSDWPSISTTISPSISASRTTSVKSGNVTGSNSVAALNKCITRAKSMLSEGERVTRRLMESLGYDGRLFYSVSMILTLEGVAMRIDPSEGGESILAHRVSEWKGIERNVALKSMAERYFQSYGPASEADFRYYLALPASQTKPVVSELVEEGVIVPVVIEGTAEDEVKGDED</sequence>
<name>A0AAD5S6Q3_9FUNG</name>
<organism evidence="1 2">
    <name type="scientific">Rhizophlyctis rosea</name>
    <dbReference type="NCBI Taxonomy" id="64517"/>
    <lineage>
        <taxon>Eukaryota</taxon>
        <taxon>Fungi</taxon>
        <taxon>Fungi incertae sedis</taxon>
        <taxon>Chytridiomycota</taxon>
        <taxon>Chytridiomycota incertae sedis</taxon>
        <taxon>Chytridiomycetes</taxon>
        <taxon>Rhizophlyctidales</taxon>
        <taxon>Rhizophlyctidaceae</taxon>
        <taxon>Rhizophlyctis</taxon>
    </lineage>
</organism>
<evidence type="ECO:0000313" key="1">
    <source>
        <dbReference type="EMBL" id="KAJ3042834.1"/>
    </source>
</evidence>
<dbReference type="PANTHER" id="PTHR38479:SF2">
    <property type="entry name" value="WINGED HELIX DNA-BINDING DOMAIN-CONTAINING PROTEIN"/>
    <property type="match status" value="1"/>
</dbReference>
<dbReference type="InterPro" id="IPR009351">
    <property type="entry name" value="AlkZ-like"/>
</dbReference>
<reference evidence="1" key="1">
    <citation type="submission" date="2020-05" db="EMBL/GenBank/DDBJ databases">
        <title>Phylogenomic resolution of chytrid fungi.</title>
        <authorList>
            <person name="Stajich J.E."/>
            <person name="Amses K."/>
            <person name="Simmons R."/>
            <person name="Seto K."/>
            <person name="Myers J."/>
            <person name="Bonds A."/>
            <person name="Quandt C.A."/>
            <person name="Barry K."/>
            <person name="Liu P."/>
            <person name="Grigoriev I."/>
            <person name="Longcore J.E."/>
            <person name="James T.Y."/>
        </authorList>
    </citation>
    <scope>NUCLEOTIDE SEQUENCE</scope>
    <source>
        <strain evidence="1">JEL0318</strain>
    </source>
</reference>
<evidence type="ECO:0000313" key="2">
    <source>
        <dbReference type="Proteomes" id="UP001212841"/>
    </source>
</evidence>
<dbReference type="AlphaFoldDB" id="A0AAD5S6Q3"/>
<dbReference type="Pfam" id="PF06224">
    <property type="entry name" value="AlkZ-like"/>
    <property type="match status" value="1"/>
</dbReference>
<dbReference type="PANTHER" id="PTHR38479">
    <property type="entry name" value="LMO0824 PROTEIN"/>
    <property type="match status" value="1"/>
</dbReference>
<proteinExistence type="predicted"/>
<protein>
    <submittedName>
        <fullName evidence="1">Uncharacterized protein</fullName>
    </submittedName>
</protein>